<feature type="transmembrane region" description="Helical" evidence="8">
    <location>
        <begin position="361"/>
        <end position="381"/>
    </location>
</feature>
<keyword evidence="4 8" id="KW-0812">Transmembrane</keyword>
<reference evidence="9" key="1">
    <citation type="submission" date="2022-07" db="EMBL/GenBank/DDBJ databases">
        <title>Genome Sequence of Physisporinus lineatus.</title>
        <authorList>
            <person name="Buettner E."/>
        </authorList>
    </citation>
    <scope>NUCLEOTIDE SEQUENCE</scope>
    <source>
        <strain evidence="9">VT162</strain>
    </source>
</reference>
<feature type="transmembrane region" description="Helical" evidence="8">
    <location>
        <begin position="134"/>
        <end position="153"/>
    </location>
</feature>
<evidence type="ECO:0000256" key="4">
    <source>
        <dbReference type="ARBA" id="ARBA00022692"/>
    </source>
</evidence>
<dbReference type="EMBL" id="JANAWD010000051">
    <property type="protein sequence ID" value="KAJ3489160.1"/>
    <property type="molecule type" value="Genomic_DNA"/>
</dbReference>
<evidence type="ECO:0000256" key="5">
    <source>
        <dbReference type="ARBA" id="ARBA00022989"/>
    </source>
</evidence>
<protein>
    <recommendedName>
        <fullName evidence="11">Xanthine/uracil permease</fullName>
    </recommendedName>
</protein>
<organism evidence="9 10">
    <name type="scientific">Meripilus lineatus</name>
    <dbReference type="NCBI Taxonomy" id="2056292"/>
    <lineage>
        <taxon>Eukaryota</taxon>
        <taxon>Fungi</taxon>
        <taxon>Dikarya</taxon>
        <taxon>Basidiomycota</taxon>
        <taxon>Agaricomycotina</taxon>
        <taxon>Agaricomycetes</taxon>
        <taxon>Polyporales</taxon>
        <taxon>Meripilaceae</taxon>
        <taxon>Meripilus</taxon>
    </lineage>
</organism>
<dbReference type="PANTHER" id="PTHR43337:SF1">
    <property type="entry name" value="XANTHINE_URACIL PERMEASE C887.17-RELATED"/>
    <property type="match status" value="1"/>
</dbReference>
<feature type="compositionally biased region" description="Basic and acidic residues" evidence="7">
    <location>
        <begin position="596"/>
        <end position="606"/>
    </location>
</feature>
<dbReference type="GO" id="GO:0005886">
    <property type="term" value="C:plasma membrane"/>
    <property type="evidence" value="ECO:0007669"/>
    <property type="project" value="TreeGrafter"/>
</dbReference>
<dbReference type="PANTHER" id="PTHR43337">
    <property type="entry name" value="XANTHINE/URACIL PERMEASE C887.17-RELATED"/>
    <property type="match status" value="1"/>
</dbReference>
<sequence length="620" mass="67039">MVGIVHTINALVNPLPNRYHIVQSVDRTWLSRSRIPSSVDGFVWRAQVIRRNVKDLAFWYVATSTYPRATQLNPSRLQTEIRAGLTTWAAMAYIISVNASIIADSGGTCVCTLPDLCVTDPTYLACKADVRRDLITTTAAIAALASFLMGLLANLPVGMAPGLGLNAYFTYSVVGFHGSGIISFREALAAVFLEGWIFLLLSLLGLRQWLARIMPQSLVMAVGAGIGLFIAFIGLSSGGLGVIGGDTTNFVGLGGCKPEDMLPDLPNYCNTRVLRSPTMWLGVFLGGIFTVFLMLYRVKGAILIGIFLTSIVSWPRPTAVTYFPHDEAGDAAFDFFKKVVTFRPLKLIGNAVDFNYGNGHVWYALITFLYVDILDTTGTLYSMAKFAGLRDPVTLDFEGSTIAYCVDAFSISMGALMGTSPVTAFIESATGIAEGGKTGITAIVTGLAFFVSVFFSPIFASIPPWATGGALVIVGSLMIRNVREINWDYVGDSVPAFLTLIIIPLTYNIAYGVIAGVISYVLLNGTAWVLRKISGERIVPPAIDAAEAWVIPPGGIVPKWMSVHFPFVTIDSDRLPALMWPYRKVVAGAARGKSGQSEEKVRDRSPSAESNSLEQQDEKR</sequence>
<keyword evidence="10" id="KW-1185">Reference proteome</keyword>
<proteinExistence type="inferred from homology"/>
<dbReference type="InterPro" id="IPR045018">
    <property type="entry name" value="Azg-like"/>
</dbReference>
<keyword evidence="5 8" id="KW-1133">Transmembrane helix</keyword>
<name>A0AAD5V8Y6_9APHY</name>
<dbReference type="Pfam" id="PF00860">
    <property type="entry name" value="Xan_ur_permease"/>
    <property type="match status" value="2"/>
</dbReference>
<feature type="transmembrane region" description="Helical" evidence="8">
    <location>
        <begin position="278"/>
        <end position="296"/>
    </location>
</feature>
<dbReference type="Proteomes" id="UP001212997">
    <property type="component" value="Unassembled WGS sequence"/>
</dbReference>
<evidence type="ECO:0008006" key="11">
    <source>
        <dbReference type="Google" id="ProtNLM"/>
    </source>
</evidence>
<keyword evidence="6 8" id="KW-0472">Membrane</keyword>
<feature type="region of interest" description="Disordered" evidence="7">
    <location>
        <begin position="588"/>
        <end position="620"/>
    </location>
</feature>
<evidence type="ECO:0000256" key="7">
    <source>
        <dbReference type="SAM" id="MobiDB-lite"/>
    </source>
</evidence>
<evidence type="ECO:0000256" key="2">
    <source>
        <dbReference type="ARBA" id="ARBA00005697"/>
    </source>
</evidence>
<evidence type="ECO:0000256" key="8">
    <source>
        <dbReference type="SAM" id="Phobius"/>
    </source>
</evidence>
<comment type="subcellular location">
    <subcellularLocation>
        <location evidence="1">Endomembrane system</location>
        <topology evidence="1">Multi-pass membrane protein</topology>
    </subcellularLocation>
</comment>
<dbReference type="GO" id="GO:0012505">
    <property type="term" value="C:endomembrane system"/>
    <property type="evidence" value="ECO:0007669"/>
    <property type="project" value="UniProtKB-SubCell"/>
</dbReference>
<evidence type="ECO:0000256" key="6">
    <source>
        <dbReference type="ARBA" id="ARBA00023136"/>
    </source>
</evidence>
<feature type="transmembrane region" description="Helical" evidence="8">
    <location>
        <begin position="218"/>
        <end position="243"/>
    </location>
</feature>
<evidence type="ECO:0000256" key="3">
    <source>
        <dbReference type="ARBA" id="ARBA00022448"/>
    </source>
</evidence>
<gene>
    <name evidence="9" type="ORF">NLI96_g2306</name>
</gene>
<comment type="caution">
    <text evidence="9">The sequence shown here is derived from an EMBL/GenBank/DDBJ whole genome shotgun (WGS) entry which is preliminary data.</text>
</comment>
<evidence type="ECO:0000313" key="9">
    <source>
        <dbReference type="EMBL" id="KAJ3489160.1"/>
    </source>
</evidence>
<evidence type="ECO:0000256" key="1">
    <source>
        <dbReference type="ARBA" id="ARBA00004127"/>
    </source>
</evidence>
<feature type="transmembrane region" description="Helical" evidence="8">
    <location>
        <begin position="438"/>
        <end position="459"/>
    </location>
</feature>
<dbReference type="GO" id="GO:0005345">
    <property type="term" value="F:purine nucleobase transmembrane transporter activity"/>
    <property type="evidence" value="ECO:0007669"/>
    <property type="project" value="TreeGrafter"/>
</dbReference>
<comment type="similarity">
    <text evidence="2">Belongs to the nucleobase:cation symporter-2 (NCS2) (TC 2.A.40) family. Azg-like subfamily.</text>
</comment>
<dbReference type="AlphaFoldDB" id="A0AAD5V8Y6"/>
<dbReference type="GO" id="GO:0015854">
    <property type="term" value="P:guanine transport"/>
    <property type="evidence" value="ECO:0007669"/>
    <property type="project" value="TreeGrafter"/>
</dbReference>
<evidence type="ECO:0000313" key="10">
    <source>
        <dbReference type="Proteomes" id="UP001212997"/>
    </source>
</evidence>
<dbReference type="GO" id="GO:0015853">
    <property type="term" value="P:adenine transport"/>
    <property type="evidence" value="ECO:0007669"/>
    <property type="project" value="TreeGrafter"/>
</dbReference>
<keyword evidence="3" id="KW-0813">Transport</keyword>
<dbReference type="InterPro" id="IPR006043">
    <property type="entry name" value="NCS2"/>
</dbReference>
<feature type="transmembrane region" description="Helical" evidence="8">
    <location>
        <begin position="187"/>
        <end position="206"/>
    </location>
</feature>
<accession>A0AAD5V8Y6</accession>